<dbReference type="InterPro" id="IPR050855">
    <property type="entry name" value="NDM-1-like"/>
</dbReference>
<dbReference type="SUPFAM" id="SSF56281">
    <property type="entry name" value="Metallo-hydrolase/oxidoreductase"/>
    <property type="match status" value="1"/>
</dbReference>
<dbReference type="RefSeq" id="WP_227422658.1">
    <property type="nucleotide sequence ID" value="NZ_CP071868.1"/>
</dbReference>
<organism evidence="2 3">
    <name type="scientific">Pengzhenrongella sicca</name>
    <dbReference type="NCBI Taxonomy" id="2819238"/>
    <lineage>
        <taxon>Bacteria</taxon>
        <taxon>Bacillati</taxon>
        <taxon>Actinomycetota</taxon>
        <taxon>Actinomycetes</taxon>
        <taxon>Micrococcales</taxon>
        <taxon>Pengzhenrongella</taxon>
    </lineage>
</organism>
<proteinExistence type="predicted"/>
<keyword evidence="3" id="KW-1185">Reference proteome</keyword>
<accession>A0A8A4ZC18</accession>
<dbReference type="Pfam" id="PF00753">
    <property type="entry name" value="Lactamase_B"/>
    <property type="match status" value="1"/>
</dbReference>
<dbReference type="Proteomes" id="UP000663937">
    <property type="component" value="Chromosome"/>
</dbReference>
<dbReference type="PANTHER" id="PTHR42951">
    <property type="entry name" value="METALLO-BETA-LACTAMASE DOMAIN-CONTAINING"/>
    <property type="match status" value="1"/>
</dbReference>
<dbReference type="EMBL" id="CP071868">
    <property type="protein sequence ID" value="QTE28423.1"/>
    <property type="molecule type" value="Genomic_DNA"/>
</dbReference>
<evidence type="ECO:0000259" key="1">
    <source>
        <dbReference type="SMART" id="SM00849"/>
    </source>
</evidence>
<dbReference type="SMART" id="SM00849">
    <property type="entry name" value="Lactamase_B"/>
    <property type="match status" value="1"/>
</dbReference>
<dbReference type="Gene3D" id="3.60.15.10">
    <property type="entry name" value="Ribonuclease Z/Hydroxyacylglutathione hydrolase-like"/>
    <property type="match status" value="1"/>
</dbReference>
<evidence type="ECO:0000313" key="2">
    <source>
        <dbReference type="EMBL" id="QTE28423.1"/>
    </source>
</evidence>
<dbReference type="KEGG" id="psic:J4E96_13680"/>
<evidence type="ECO:0000313" key="3">
    <source>
        <dbReference type="Proteomes" id="UP000663937"/>
    </source>
</evidence>
<name>A0A8A4ZC18_9MICO</name>
<dbReference type="AlphaFoldDB" id="A0A8A4ZC18"/>
<gene>
    <name evidence="2" type="ORF">J4E96_13680</name>
</gene>
<protein>
    <submittedName>
        <fullName evidence="2">MBL fold metallo-hydrolase</fullName>
    </submittedName>
</protein>
<dbReference type="PANTHER" id="PTHR42951:SF22">
    <property type="entry name" value="METALLO BETA-LACTAMASE SUPERFAMILY LIPOPROTEIN"/>
    <property type="match status" value="1"/>
</dbReference>
<reference evidence="2" key="1">
    <citation type="submission" date="2021-03" db="EMBL/GenBank/DDBJ databases">
        <title>Pengzhenrongella sicca gen. nov., sp. nov., a new member of suborder Micrococcineae isolated from High-Arctic tundra soil.</title>
        <authorList>
            <person name="Peng F."/>
        </authorList>
    </citation>
    <scope>NUCLEOTIDE SEQUENCE</scope>
    <source>
        <strain evidence="2">LRZ-2</strain>
    </source>
</reference>
<feature type="domain" description="Metallo-beta-lactamase" evidence="1">
    <location>
        <begin position="32"/>
        <end position="219"/>
    </location>
</feature>
<sequence length="272" mass="28544">MTGRALTGHGLTGRALTEVAPGVWTATAEIWTSLTTVIVAADGSSLVVDPGISVAELRGLGREVVARGWAVAAGFATHPHWDHVLWDAALGESPRWATPSAVGYAREHRTHNLTESAGATPGLDESLLGLLTPLPDGAAEVPWTGPRAVVVPHEGHCPGHAGLVLPAAGVLLAGDMLSDLEVPLLDLRSADPIGDYRAGLDGLEAAAAEHGARVLVPGHGHVGDAAELARRLRVDRAYLDDLDADRPSPDPRLATDWIAVEHARHVAWRRAR</sequence>
<dbReference type="InterPro" id="IPR036866">
    <property type="entry name" value="RibonucZ/Hydroxyglut_hydro"/>
</dbReference>
<dbReference type="InterPro" id="IPR001279">
    <property type="entry name" value="Metallo-B-lactamas"/>
</dbReference>